<keyword evidence="3 6" id="KW-0620">Polyamine biosynthesis</keyword>
<comment type="catalytic activity">
    <reaction evidence="4">
        <text>S-adenosyl 3-(methylsulfanyl)propylamine + spermidine = thermospermine + S-methyl-5'-thioadenosine + H(+)</text>
        <dbReference type="Rhea" id="RHEA:30515"/>
        <dbReference type="ChEBI" id="CHEBI:15378"/>
        <dbReference type="ChEBI" id="CHEBI:17509"/>
        <dbReference type="ChEBI" id="CHEBI:57443"/>
        <dbReference type="ChEBI" id="CHEBI:57834"/>
        <dbReference type="ChEBI" id="CHEBI:59903"/>
        <dbReference type="EC" id="2.5.1.79"/>
    </reaction>
</comment>
<evidence type="ECO:0000259" key="7">
    <source>
        <dbReference type="PROSITE" id="PS51006"/>
    </source>
</evidence>
<evidence type="ECO:0000256" key="2">
    <source>
        <dbReference type="ARBA" id="ARBA00022679"/>
    </source>
</evidence>
<keyword evidence="2 6" id="KW-0808">Transferase</keyword>
<dbReference type="Pfam" id="PF01564">
    <property type="entry name" value="Spermine_synth"/>
    <property type="match status" value="1"/>
</dbReference>
<accession>A0AAD2FYE7</accession>
<dbReference type="InterPro" id="IPR030374">
    <property type="entry name" value="PABS"/>
</dbReference>
<sequence length="337" mass="37230">MPATEQTIEDQRAKAGFNFREDIAPGLVLEMPLNSILHSSKSEFQQIDVIDSYFGRTLVTDGKTQSAQFDEFAYHETLVHPAICTYVHRTGKAPKTVFIGGGGELATAREVLRHPGVERVVMVDLDGAVVDVCVKYLPEWGGEAVKSDPRLELTIGDAYAYLLDTKETFDIVIMDISDPIEAGPGIMLYTRELYQHVASRMPSNGVFVTQAGIADAVPPPHVDAGDRDTTCFGPIRNTLSEVFDVVLPFTQSIPSFGSDWGFVMAFSPPKEESKDSPILPISIVDSLIEKNIKGGADSLKMYDGITHQRMFHLTKAVRKQLAIDKRVMTKDNPVFMY</sequence>
<gene>
    <name evidence="8" type="ORF">CYCCA115_LOCUS15690</name>
</gene>
<dbReference type="SUPFAM" id="SSF53335">
    <property type="entry name" value="S-adenosyl-L-methionine-dependent methyltransferases"/>
    <property type="match status" value="1"/>
</dbReference>
<organism evidence="8 9">
    <name type="scientific">Cylindrotheca closterium</name>
    <dbReference type="NCBI Taxonomy" id="2856"/>
    <lineage>
        <taxon>Eukaryota</taxon>
        <taxon>Sar</taxon>
        <taxon>Stramenopiles</taxon>
        <taxon>Ochrophyta</taxon>
        <taxon>Bacillariophyta</taxon>
        <taxon>Bacillariophyceae</taxon>
        <taxon>Bacillariophycidae</taxon>
        <taxon>Bacillariales</taxon>
        <taxon>Bacillariaceae</taxon>
        <taxon>Cylindrotheca</taxon>
    </lineage>
</organism>
<evidence type="ECO:0000256" key="1">
    <source>
        <dbReference type="ARBA" id="ARBA00007867"/>
    </source>
</evidence>
<dbReference type="PANTHER" id="PTHR43317:SF1">
    <property type="entry name" value="THERMOSPERMINE SYNTHASE ACAULIS5"/>
    <property type="match status" value="1"/>
</dbReference>
<dbReference type="HAMAP" id="MF_00198">
    <property type="entry name" value="Spermidine_synth"/>
    <property type="match status" value="1"/>
</dbReference>
<dbReference type="EMBL" id="CAKOGP040001881">
    <property type="protein sequence ID" value="CAJ1955313.1"/>
    <property type="molecule type" value="Genomic_DNA"/>
</dbReference>
<dbReference type="PANTHER" id="PTHR43317">
    <property type="entry name" value="THERMOSPERMINE SYNTHASE ACAULIS5"/>
    <property type="match status" value="1"/>
</dbReference>
<dbReference type="GO" id="GO:0010487">
    <property type="term" value="F:thermospermine synthase activity"/>
    <property type="evidence" value="ECO:0007669"/>
    <property type="project" value="UniProtKB-EC"/>
</dbReference>
<dbReference type="Gene3D" id="3.40.50.150">
    <property type="entry name" value="Vaccinia Virus protein VP39"/>
    <property type="match status" value="1"/>
</dbReference>
<keyword evidence="9" id="KW-1185">Reference proteome</keyword>
<comment type="caution">
    <text evidence="8">The sequence shown here is derived from an EMBL/GenBank/DDBJ whole genome shotgun (WGS) entry which is preliminary data.</text>
</comment>
<dbReference type="Gene3D" id="2.30.140.10">
    <property type="entry name" value="Spermidine synthase, tetramerisation domain"/>
    <property type="match status" value="1"/>
</dbReference>
<feature type="active site" description="Proton acceptor" evidence="6">
    <location>
        <position position="175"/>
    </location>
</feature>
<dbReference type="EC" id="2.5.1.79" evidence="5"/>
<protein>
    <recommendedName>
        <fullName evidence="5">thermospermine synthase</fullName>
        <ecNumber evidence="5">2.5.1.79</ecNumber>
    </recommendedName>
</protein>
<dbReference type="Pfam" id="PF17284">
    <property type="entry name" value="Spermine_synt_N"/>
    <property type="match status" value="1"/>
</dbReference>
<dbReference type="InterPro" id="IPR037163">
    <property type="entry name" value="Spermidine_synt_N_sf"/>
</dbReference>
<name>A0AAD2FYE7_9STRA</name>
<evidence type="ECO:0000256" key="5">
    <source>
        <dbReference type="ARBA" id="ARBA00049721"/>
    </source>
</evidence>
<evidence type="ECO:0000313" key="8">
    <source>
        <dbReference type="EMBL" id="CAJ1955313.1"/>
    </source>
</evidence>
<dbReference type="AlphaFoldDB" id="A0AAD2FYE7"/>
<dbReference type="CDD" id="cd02440">
    <property type="entry name" value="AdoMet_MTases"/>
    <property type="match status" value="1"/>
</dbReference>
<dbReference type="FunFam" id="3.40.50.150:FF:000088">
    <property type="entry name" value="Polyamine aminopropyltransferase"/>
    <property type="match status" value="1"/>
</dbReference>
<dbReference type="PROSITE" id="PS51006">
    <property type="entry name" value="PABS_2"/>
    <property type="match status" value="1"/>
</dbReference>
<reference evidence="8" key="1">
    <citation type="submission" date="2023-08" db="EMBL/GenBank/DDBJ databases">
        <authorList>
            <person name="Audoor S."/>
            <person name="Bilcke G."/>
        </authorList>
    </citation>
    <scope>NUCLEOTIDE SEQUENCE</scope>
</reference>
<evidence type="ECO:0000313" key="9">
    <source>
        <dbReference type="Proteomes" id="UP001295423"/>
    </source>
</evidence>
<dbReference type="InterPro" id="IPR001045">
    <property type="entry name" value="Spermi_synthase"/>
</dbReference>
<dbReference type="InterPro" id="IPR029063">
    <property type="entry name" value="SAM-dependent_MTases_sf"/>
</dbReference>
<dbReference type="Proteomes" id="UP001295423">
    <property type="component" value="Unassembled WGS sequence"/>
</dbReference>
<evidence type="ECO:0000256" key="4">
    <source>
        <dbReference type="ARBA" id="ARBA00048874"/>
    </source>
</evidence>
<dbReference type="GO" id="GO:0006596">
    <property type="term" value="P:polyamine biosynthetic process"/>
    <property type="evidence" value="ECO:0007669"/>
    <property type="project" value="UniProtKB-UniRule"/>
</dbReference>
<feature type="domain" description="PABS" evidence="7">
    <location>
        <begin position="15"/>
        <end position="267"/>
    </location>
</feature>
<dbReference type="InterPro" id="IPR035246">
    <property type="entry name" value="Spermidine_synt_N"/>
</dbReference>
<evidence type="ECO:0000256" key="3">
    <source>
        <dbReference type="ARBA" id="ARBA00023115"/>
    </source>
</evidence>
<comment type="similarity">
    <text evidence="1">Belongs to the spermidine/spermine synthase family.</text>
</comment>
<evidence type="ECO:0000256" key="6">
    <source>
        <dbReference type="PROSITE-ProRule" id="PRU00354"/>
    </source>
</evidence>
<proteinExistence type="inferred from homology"/>